<protein>
    <submittedName>
        <fullName evidence="3">Zinc finger MYM-type protein 1</fullName>
    </submittedName>
</protein>
<reference evidence="3" key="1">
    <citation type="submission" date="2021-10" db="EMBL/GenBank/DDBJ databases">
        <title>Tropical sea cucumber genome reveals ecological adaptation and Cuvierian tubules defense mechanism.</title>
        <authorList>
            <person name="Chen T."/>
        </authorList>
    </citation>
    <scope>NUCLEOTIDE SEQUENCE</scope>
    <source>
        <strain evidence="3">Nanhai2018</strain>
        <tissue evidence="3">Muscle</tissue>
    </source>
</reference>
<evidence type="ECO:0000256" key="1">
    <source>
        <dbReference type="SAM" id="MobiDB-lite"/>
    </source>
</evidence>
<gene>
    <name evidence="3" type="ORF">HOLleu_20373</name>
</gene>
<feature type="domain" description="DUF4371" evidence="2">
    <location>
        <begin position="23"/>
        <end position="204"/>
    </location>
</feature>
<keyword evidence="4" id="KW-1185">Reference proteome</keyword>
<dbReference type="EMBL" id="JAIZAY010000009">
    <property type="protein sequence ID" value="KAJ8036412.1"/>
    <property type="molecule type" value="Genomic_DNA"/>
</dbReference>
<dbReference type="PANTHER" id="PTHR45749">
    <property type="match status" value="1"/>
</dbReference>
<dbReference type="PANTHER" id="PTHR45749:SF21">
    <property type="entry name" value="DUF4371 DOMAIN-CONTAINING PROTEIN"/>
    <property type="match status" value="1"/>
</dbReference>
<dbReference type="AlphaFoldDB" id="A0A9Q1C126"/>
<dbReference type="OrthoDB" id="5976235at2759"/>
<sequence>MEKHKSSVLKKLRATHAEEVQVNRNYLKAIIETLVFCAQQNLPLRGNNEKQYLLCERSDVNRGNFLELLSLRCRDIPWLKSSVEKQSDIHRSWISPAIQNALLQFNLELLRKLQAVDFRDAVDLGLILDETSDLSRDEQVSVCIRWVHEGSGETSETFLSFFKTASTDGETLLNLTKDALLTVGVPLSNIIGQCMDGVSNMSGKERGLSTRIKEVAPKAIYVHCYGNSILSNTHGLSQYLQSANMDVAKASKSAKAVIKTLLKCRSDEAFDSLWSTSEIYSDQVRSALSETDYEFRDPRVPRQRRPSKRVQALVGQESDDNSSSVVTTAKDHYRRSCYFVCVDKVVAELEERFQGNDHDVLYALGDLIYKKEPAATSFQKVSEFYDLDITLLQSQKCIFEKLTVPNKTEVPVPLPSGCTRMTHTCSYQFSTKLLKSSQLYQQHPVQLNVPLALFGVPKLSCALQ</sequence>
<evidence type="ECO:0000313" key="4">
    <source>
        <dbReference type="Proteomes" id="UP001152320"/>
    </source>
</evidence>
<name>A0A9Q1C126_HOLLE</name>
<organism evidence="3 4">
    <name type="scientific">Holothuria leucospilota</name>
    <name type="common">Black long sea cucumber</name>
    <name type="synonym">Mertensiothuria leucospilota</name>
    <dbReference type="NCBI Taxonomy" id="206669"/>
    <lineage>
        <taxon>Eukaryota</taxon>
        <taxon>Metazoa</taxon>
        <taxon>Echinodermata</taxon>
        <taxon>Eleutherozoa</taxon>
        <taxon>Echinozoa</taxon>
        <taxon>Holothuroidea</taxon>
        <taxon>Aspidochirotacea</taxon>
        <taxon>Aspidochirotida</taxon>
        <taxon>Holothuriidae</taxon>
        <taxon>Holothuria</taxon>
    </lineage>
</organism>
<evidence type="ECO:0000313" key="3">
    <source>
        <dbReference type="EMBL" id="KAJ8036412.1"/>
    </source>
</evidence>
<proteinExistence type="predicted"/>
<comment type="caution">
    <text evidence="3">The sequence shown here is derived from an EMBL/GenBank/DDBJ whole genome shotgun (WGS) entry which is preliminary data.</text>
</comment>
<dbReference type="Proteomes" id="UP001152320">
    <property type="component" value="Chromosome 9"/>
</dbReference>
<accession>A0A9Q1C126</accession>
<evidence type="ECO:0000259" key="2">
    <source>
        <dbReference type="Pfam" id="PF14291"/>
    </source>
</evidence>
<dbReference type="Pfam" id="PF14291">
    <property type="entry name" value="DUF4371"/>
    <property type="match status" value="1"/>
</dbReference>
<dbReference type="InterPro" id="IPR025398">
    <property type="entry name" value="DUF4371"/>
</dbReference>
<feature type="region of interest" description="Disordered" evidence="1">
    <location>
        <begin position="297"/>
        <end position="326"/>
    </location>
</feature>